<comment type="caution">
    <text evidence="4">The sequence shown here is derived from an EMBL/GenBank/DDBJ whole genome shotgun (WGS) entry which is preliminary data.</text>
</comment>
<dbReference type="PANTHER" id="PTHR36855:SF1">
    <property type="entry name" value="PEROXISOME MEMBRANE ANCHOR PROTEIN PEX14P N-TERMINAL DOMAIN-CONTAINING PROTEIN"/>
    <property type="match status" value="1"/>
</dbReference>
<dbReference type="PANTHER" id="PTHR36855">
    <property type="entry name" value="CHROMOSOME 10, WHOLE GENOME SHOTGUN SEQUENCE"/>
    <property type="match status" value="1"/>
</dbReference>
<feature type="compositionally biased region" description="Basic and acidic residues" evidence="1">
    <location>
        <begin position="1"/>
        <end position="14"/>
    </location>
</feature>
<feature type="region of interest" description="Disordered" evidence="1">
    <location>
        <begin position="106"/>
        <end position="169"/>
    </location>
</feature>
<dbReference type="Pfam" id="PF17733">
    <property type="entry name" value="KPWE_dom"/>
    <property type="match status" value="1"/>
</dbReference>
<feature type="compositionally biased region" description="Polar residues" evidence="1">
    <location>
        <begin position="144"/>
        <end position="153"/>
    </location>
</feature>
<evidence type="ECO:0000256" key="1">
    <source>
        <dbReference type="SAM" id="MobiDB-lite"/>
    </source>
</evidence>
<dbReference type="Proteomes" id="UP001374579">
    <property type="component" value="Unassembled WGS sequence"/>
</dbReference>
<feature type="domain" description="PEX14-like helix-turn-helix" evidence="3">
    <location>
        <begin position="44"/>
        <end position="105"/>
    </location>
</feature>
<dbReference type="EMBL" id="JBAMIC010000011">
    <property type="protein sequence ID" value="KAK7100997.1"/>
    <property type="molecule type" value="Genomic_DNA"/>
</dbReference>
<sequence>MADAQTDEKADETQKGSSAKQASQCAPEKSLNASASGDNNALDNLFLRFEAFNFIEDQQFQAGLSKITVRPDLNTGEDLLKIKAFYYTKNVEPFDLRAYMSWSGKQATSSSQDSRASKDLIRTSKSSTAPLHSASLLDSHLPKTVQSDGSSQGDLGLKKEESTVHETAESDATVLIQVEEAENSYNSRRSAVSDQNEELSFADIVELVQSGKPIPGLAQVEVVPTNEAPTPSLIPRTKKPWEE</sequence>
<feature type="compositionally biased region" description="Polar residues" evidence="1">
    <location>
        <begin position="15"/>
        <end position="24"/>
    </location>
</feature>
<proteinExistence type="predicted"/>
<name>A0AAN9GAI3_9CAEN</name>
<reference evidence="4 5" key="1">
    <citation type="submission" date="2024-02" db="EMBL/GenBank/DDBJ databases">
        <title>Chromosome-scale genome assembly of the rough periwinkle Littorina saxatilis.</title>
        <authorList>
            <person name="De Jode A."/>
            <person name="Faria R."/>
            <person name="Formenti G."/>
            <person name="Sims Y."/>
            <person name="Smith T.P."/>
            <person name="Tracey A."/>
            <person name="Wood J.M.D."/>
            <person name="Zagrodzka Z.B."/>
            <person name="Johannesson K."/>
            <person name="Butlin R.K."/>
            <person name="Leder E.H."/>
        </authorList>
    </citation>
    <scope>NUCLEOTIDE SEQUENCE [LARGE SCALE GENOMIC DNA]</scope>
    <source>
        <strain evidence="4">Snail1</strain>
        <tissue evidence="4">Muscle</tissue>
    </source>
</reference>
<feature type="compositionally biased region" description="Basic and acidic residues" evidence="1">
    <location>
        <begin position="156"/>
        <end position="168"/>
    </location>
</feature>
<dbReference type="AlphaFoldDB" id="A0AAN9GAI3"/>
<protein>
    <submittedName>
        <fullName evidence="4">Uncharacterized protein</fullName>
    </submittedName>
</protein>
<evidence type="ECO:0000313" key="5">
    <source>
        <dbReference type="Proteomes" id="UP001374579"/>
    </source>
</evidence>
<dbReference type="InterPro" id="IPR040554">
    <property type="entry name" value="KPWE_PEX14_dom"/>
</dbReference>
<evidence type="ECO:0000259" key="3">
    <source>
        <dbReference type="Pfam" id="PF25871"/>
    </source>
</evidence>
<keyword evidence="5" id="KW-1185">Reference proteome</keyword>
<dbReference type="InterPro" id="IPR058841">
    <property type="entry name" value="HTH_76"/>
</dbReference>
<feature type="domain" description="Peroxisomal membrane protein PEX14-like KPWE" evidence="2">
    <location>
        <begin position="197"/>
        <end position="242"/>
    </location>
</feature>
<accession>A0AAN9GAI3</accession>
<organism evidence="4 5">
    <name type="scientific">Littorina saxatilis</name>
    <dbReference type="NCBI Taxonomy" id="31220"/>
    <lineage>
        <taxon>Eukaryota</taxon>
        <taxon>Metazoa</taxon>
        <taxon>Spiralia</taxon>
        <taxon>Lophotrochozoa</taxon>
        <taxon>Mollusca</taxon>
        <taxon>Gastropoda</taxon>
        <taxon>Caenogastropoda</taxon>
        <taxon>Littorinimorpha</taxon>
        <taxon>Littorinoidea</taxon>
        <taxon>Littorinidae</taxon>
        <taxon>Littorina</taxon>
    </lineage>
</organism>
<evidence type="ECO:0000259" key="2">
    <source>
        <dbReference type="Pfam" id="PF17733"/>
    </source>
</evidence>
<evidence type="ECO:0000313" key="4">
    <source>
        <dbReference type="EMBL" id="KAK7100997.1"/>
    </source>
</evidence>
<gene>
    <name evidence="4" type="ORF">V1264_023851</name>
</gene>
<dbReference type="Pfam" id="PF25871">
    <property type="entry name" value="HTH_76"/>
    <property type="match status" value="1"/>
</dbReference>
<feature type="region of interest" description="Disordered" evidence="1">
    <location>
        <begin position="1"/>
        <end position="36"/>
    </location>
</feature>